<protein>
    <recommendedName>
        <fullName evidence="3">Carboxypeptidase regulatory-like domain-containing protein</fullName>
    </recommendedName>
</protein>
<organism evidence="1 2">
    <name type="scientific">Fictibacillus nanhaiensis</name>
    <dbReference type="NCBI Taxonomy" id="742169"/>
    <lineage>
        <taxon>Bacteria</taxon>
        <taxon>Bacillati</taxon>
        <taxon>Bacillota</taxon>
        <taxon>Bacilli</taxon>
        <taxon>Bacillales</taxon>
        <taxon>Fictibacillaceae</taxon>
        <taxon>Fictibacillus</taxon>
    </lineage>
</organism>
<accession>A0ABS2ZT44</accession>
<name>A0ABS2ZT44_9BACL</name>
<keyword evidence="2" id="KW-1185">Reference proteome</keyword>
<proteinExistence type="predicted"/>
<dbReference type="Proteomes" id="UP001296923">
    <property type="component" value="Unassembled WGS sequence"/>
</dbReference>
<dbReference type="RefSeq" id="WP_205726479.1">
    <property type="nucleotide sequence ID" value="NZ_JAFHKR010000039.1"/>
</dbReference>
<sequence>MKLRRLYRLVLILFLLTGCNYGGQIEIDWVDFIKWNNKEYHGVYTGFISDPSLIGEKIGKTTFKVSDSINDPEYKTKNGDAAFLPKGTTLFEVKGRPGFIAVKDKYEINGYKLYVEYNSKHDRFWFKHIPIDQVTKIETYAIDPHNDVDRTLKQTLSGKEEIDHILFLLTTSKEKPSYQPDMKDGDPLMYEMTFYTGEPIAYKLSVHYDKINYYFHPDDTNLIDDKIALFFR</sequence>
<evidence type="ECO:0000313" key="2">
    <source>
        <dbReference type="Proteomes" id="UP001296923"/>
    </source>
</evidence>
<dbReference type="PROSITE" id="PS51257">
    <property type="entry name" value="PROKAR_LIPOPROTEIN"/>
    <property type="match status" value="1"/>
</dbReference>
<evidence type="ECO:0008006" key="3">
    <source>
        <dbReference type="Google" id="ProtNLM"/>
    </source>
</evidence>
<dbReference type="EMBL" id="JAFHKR010000039">
    <property type="protein sequence ID" value="MBN3555677.1"/>
    <property type="molecule type" value="Genomic_DNA"/>
</dbReference>
<comment type="caution">
    <text evidence="1">The sequence shown here is derived from an EMBL/GenBank/DDBJ whole genome shotgun (WGS) entry which is preliminary data.</text>
</comment>
<reference evidence="1 2" key="1">
    <citation type="submission" date="2021-01" db="EMBL/GenBank/DDBJ databases">
        <title>Genome Sequencing of Type Strains.</title>
        <authorList>
            <person name="Lemaire J.F."/>
            <person name="Inderbitzin P."/>
            <person name="Collins S.B."/>
            <person name="Wespe N."/>
            <person name="Knight-Connoni V."/>
        </authorList>
    </citation>
    <scope>NUCLEOTIDE SEQUENCE [LARGE SCALE GENOMIC DNA]</scope>
    <source>
        <strain evidence="1 2">DSM 23009</strain>
    </source>
</reference>
<evidence type="ECO:0000313" key="1">
    <source>
        <dbReference type="EMBL" id="MBN3555677.1"/>
    </source>
</evidence>
<gene>
    <name evidence="1" type="ORF">JYA63_15475</name>
</gene>